<evidence type="ECO:0000313" key="9">
    <source>
        <dbReference type="Proteomes" id="UP000050416"/>
    </source>
</evidence>
<dbReference type="FunFam" id="1.20.1200.10:FF:000001">
    <property type="entry name" value="Cob(I)yrinic acid a,c-diamide adenosyltransferase"/>
    <property type="match status" value="1"/>
</dbReference>
<evidence type="ECO:0000256" key="2">
    <source>
        <dbReference type="ARBA" id="ARBA00011233"/>
    </source>
</evidence>
<dbReference type="Pfam" id="PF01923">
    <property type="entry name" value="Cob_adeno_trans"/>
    <property type="match status" value="1"/>
</dbReference>
<evidence type="ECO:0000256" key="3">
    <source>
        <dbReference type="ARBA" id="ARBA00022679"/>
    </source>
</evidence>
<dbReference type="NCBIfam" id="TIGR00636">
    <property type="entry name" value="PduO_Nterm"/>
    <property type="match status" value="1"/>
</dbReference>
<evidence type="ECO:0000256" key="5">
    <source>
        <dbReference type="ARBA" id="ARBA00022840"/>
    </source>
</evidence>
<dbReference type="GO" id="GO:0008817">
    <property type="term" value="F:corrinoid adenosyltransferase activity"/>
    <property type="evidence" value="ECO:0007669"/>
    <property type="project" value="UniProtKB-UniRule"/>
</dbReference>
<evidence type="ECO:0000256" key="6">
    <source>
        <dbReference type="RuleBase" id="RU366026"/>
    </source>
</evidence>
<dbReference type="Gene3D" id="1.20.1200.10">
    <property type="entry name" value="Cobalamin adenosyltransferase-like"/>
    <property type="match status" value="1"/>
</dbReference>
<keyword evidence="5 6" id="KW-0067">ATP-binding</keyword>
<comment type="catalytic activity">
    <reaction evidence="6">
        <text>2 cob(II)alamin + reduced [electron-transfer flavoprotein] + 2 ATP = 2 adenosylcob(III)alamin + 2 triphosphate + oxidized [electron-transfer flavoprotein] + 3 H(+)</text>
        <dbReference type="Rhea" id="RHEA:28671"/>
        <dbReference type="Rhea" id="RHEA-COMP:10685"/>
        <dbReference type="Rhea" id="RHEA-COMP:10686"/>
        <dbReference type="ChEBI" id="CHEBI:15378"/>
        <dbReference type="ChEBI" id="CHEBI:16304"/>
        <dbReference type="ChEBI" id="CHEBI:18036"/>
        <dbReference type="ChEBI" id="CHEBI:18408"/>
        <dbReference type="ChEBI" id="CHEBI:30616"/>
        <dbReference type="ChEBI" id="CHEBI:57692"/>
        <dbReference type="ChEBI" id="CHEBI:58307"/>
        <dbReference type="EC" id="2.5.1.17"/>
    </reaction>
</comment>
<keyword evidence="6" id="KW-0169">Cobalamin biosynthesis</keyword>
<dbReference type="GO" id="GO:0009236">
    <property type="term" value="P:cobalamin biosynthetic process"/>
    <property type="evidence" value="ECO:0007669"/>
    <property type="project" value="UniProtKB-UniRule"/>
</dbReference>
<evidence type="ECO:0000256" key="4">
    <source>
        <dbReference type="ARBA" id="ARBA00022741"/>
    </source>
</evidence>
<dbReference type="InterPro" id="IPR016030">
    <property type="entry name" value="CblAdoTrfase-like"/>
</dbReference>
<dbReference type="PANTHER" id="PTHR12213:SF0">
    <property type="entry name" value="CORRINOID ADENOSYLTRANSFERASE MMAB"/>
    <property type="match status" value="1"/>
</dbReference>
<dbReference type="EC" id="2.5.1.17" evidence="6"/>
<dbReference type="InterPro" id="IPR036451">
    <property type="entry name" value="CblAdoTrfase-like_sf"/>
</dbReference>
<dbReference type="PATRIC" id="fig|1305731.5.peg.611"/>
<comment type="subunit">
    <text evidence="2">Homotrimer.</text>
</comment>
<organism evidence="8 9">
    <name type="scientific">Marinobacter excellens HL-55</name>
    <dbReference type="NCBI Taxonomy" id="1305731"/>
    <lineage>
        <taxon>Bacteria</taxon>
        <taxon>Pseudomonadati</taxon>
        <taxon>Pseudomonadota</taxon>
        <taxon>Gammaproteobacteria</taxon>
        <taxon>Pseudomonadales</taxon>
        <taxon>Marinobacteraceae</taxon>
        <taxon>Marinobacter</taxon>
    </lineage>
</organism>
<protein>
    <recommendedName>
        <fullName evidence="6">Corrinoid adenosyltransferase</fullName>
        <ecNumber evidence="6">2.5.1.17</ecNumber>
    </recommendedName>
    <alternativeName>
        <fullName evidence="6">Cob(II)alamin adenosyltransferase</fullName>
    </alternativeName>
    <alternativeName>
        <fullName evidence="6">Cob(II)yrinic acid a,c-diamide adenosyltransferase</fullName>
    </alternativeName>
    <alternativeName>
        <fullName evidence="6">Cobinamide/cobalamin adenosyltransferase</fullName>
    </alternativeName>
</protein>
<name>A0A0P7Z8N9_9GAMM</name>
<dbReference type="STRING" id="1305731.GCA_000934705_00862"/>
<proteinExistence type="inferred from homology"/>
<comment type="similarity">
    <text evidence="1 6">Belongs to the Cob(I)alamin adenosyltransferase family.</text>
</comment>
<gene>
    <name evidence="8" type="primary">cobO</name>
    <name evidence="8" type="ORF">HLUCCX14_10795</name>
</gene>
<evidence type="ECO:0000259" key="7">
    <source>
        <dbReference type="Pfam" id="PF01923"/>
    </source>
</evidence>
<feature type="domain" description="Cobalamin adenosyltransferase-like" evidence="7">
    <location>
        <begin position="8"/>
        <end position="166"/>
    </location>
</feature>
<keyword evidence="4 6" id="KW-0547">Nucleotide-binding</keyword>
<dbReference type="SUPFAM" id="SSF89028">
    <property type="entry name" value="Cobalamin adenosyltransferase-like"/>
    <property type="match status" value="1"/>
</dbReference>
<dbReference type="AlphaFoldDB" id="A0A0P7Z8N9"/>
<evidence type="ECO:0000256" key="1">
    <source>
        <dbReference type="ARBA" id="ARBA00007487"/>
    </source>
</evidence>
<reference evidence="8 9" key="1">
    <citation type="submission" date="2015-09" db="EMBL/GenBank/DDBJ databases">
        <title>Identification and resolution of microdiversity through metagenomic sequencing of parallel consortia.</title>
        <authorList>
            <person name="Nelson W.C."/>
            <person name="Romine M.F."/>
            <person name="Lindemann S.R."/>
        </authorList>
    </citation>
    <scope>NUCLEOTIDE SEQUENCE [LARGE SCALE GENOMIC DNA]</scope>
    <source>
        <strain evidence="8">HL-55</strain>
    </source>
</reference>
<dbReference type="InterPro" id="IPR029499">
    <property type="entry name" value="PduO-typ"/>
</dbReference>
<keyword evidence="3 6" id="KW-0808">Transferase</keyword>
<dbReference type="Proteomes" id="UP000050416">
    <property type="component" value="Unassembled WGS sequence"/>
</dbReference>
<comment type="catalytic activity">
    <reaction evidence="6">
        <text>2 cob(II)yrinate a,c diamide + reduced [electron-transfer flavoprotein] + 2 ATP = 2 adenosylcob(III)yrinate a,c-diamide + 2 triphosphate + oxidized [electron-transfer flavoprotein] + 3 H(+)</text>
        <dbReference type="Rhea" id="RHEA:11528"/>
        <dbReference type="Rhea" id="RHEA-COMP:10685"/>
        <dbReference type="Rhea" id="RHEA-COMP:10686"/>
        <dbReference type="ChEBI" id="CHEBI:15378"/>
        <dbReference type="ChEBI" id="CHEBI:18036"/>
        <dbReference type="ChEBI" id="CHEBI:30616"/>
        <dbReference type="ChEBI" id="CHEBI:57692"/>
        <dbReference type="ChEBI" id="CHEBI:58307"/>
        <dbReference type="ChEBI" id="CHEBI:58503"/>
        <dbReference type="ChEBI" id="CHEBI:58537"/>
        <dbReference type="EC" id="2.5.1.17"/>
    </reaction>
</comment>
<comment type="caution">
    <text evidence="8">The sequence shown here is derived from an EMBL/GenBank/DDBJ whole genome shotgun (WGS) entry which is preliminary data.</text>
</comment>
<dbReference type="OrthoDB" id="9778896at2"/>
<dbReference type="GO" id="GO:0005524">
    <property type="term" value="F:ATP binding"/>
    <property type="evidence" value="ECO:0007669"/>
    <property type="project" value="UniProtKB-UniRule"/>
</dbReference>
<dbReference type="PANTHER" id="PTHR12213">
    <property type="entry name" value="CORRINOID ADENOSYLTRANSFERASE"/>
    <property type="match status" value="1"/>
</dbReference>
<evidence type="ECO:0000313" key="8">
    <source>
        <dbReference type="EMBL" id="KPQ28454.1"/>
    </source>
</evidence>
<sequence>MGNRLSKIYTRTGDDGSTGLADGNRIAKNAQRVEAMGTADELNCHIGVLIETLPAGDALIESLRRIQHHLFDLGGEFAIPGSKVIGDDHISWLEQTLDEHNEGLPALKNFILPGGCLAAAQCHMARAVCRRAERVVVALGHEDSINTASRHYLNRLSDLLFVIARVLARRDGSQEILWEQKKSGL</sequence>
<dbReference type="UniPathway" id="UPA00148">
    <property type="reaction ID" value="UER00233"/>
</dbReference>
<comment type="pathway">
    <text evidence="6">Cofactor biosynthesis; adenosylcobalamin biosynthesis; adenosylcobalamin from cob(II)yrinate a,c-diamide: step 2/7.</text>
</comment>
<accession>A0A0P7Z8N9</accession>
<dbReference type="EMBL" id="LJZQ01000015">
    <property type="protein sequence ID" value="KPQ28454.1"/>
    <property type="molecule type" value="Genomic_DNA"/>
</dbReference>